<dbReference type="AlphaFoldDB" id="A0A4Y9ZN31"/>
<dbReference type="STRING" id="135208.A0A4Y9ZN31"/>
<evidence type="ECO:0000256" key="5">
    <source>
        <dbReference type="ARBA" id="ARBA00022989"/>
    </source>
</evidence>
<reference evidence="8 9" key="1">
    <citation type="submission" date="2019-02" db="EMBL/GenBank/DDBJ databases">
        <title>Genome sequencing of the rare red list fungi Hericium alpestre (H. flagellum).</title>
        <authorList>
            <person name="Buettner E."/>
            <person name="Kellner H."/>
        </authorList>
    </citation>
    <scope>NUCLEOTIDE SEQUENCE [LARGE SCALE GENOMIC DNA]</scope>
    <source>
        <strain evidence="8 9">DSM 108284</strain>
    </source>
</reference>
<keyword evidence="4 7" id="KW-0812">Transmembrane</keyword>
<protein>
    <recommendedName>
        <fullName evidence="7">Solute carrier family 40 member</fullName>
    </recommendedName>
</protein>
<evidence type="ECO:0000256" key="6">
    <source>
        <dbReference type="ARBA" id="ARBA00023136"/>
    </source>
</evidence>
<evidence type="ECO:0000256" key="2">
    <source>
        <dbReference type="ARBA" id="ARBA00006279"/>
    </source>
</evidence>
<dbReference type="PANTHER" id="PTHR11660:SF57">
    <property type="entry name" value="SOLUTE CARRIER FAMILY 40 MEMBER"/>
    <property type="match status" value="1"/>
</dbReference>
<feature type="transmembrane region" description="Helical" evidence="7">
    <location>
        <begin position="361"/>
        <end position="382"/>
    </location>
</feature>
<evidence type="ECO:0000313" key="8">
    <source>
        <dbReference type="EMBL" id="TFY75251.1"/>
    </source>
</evidence>
<feature type="transmembrane region" description="Helical" evidence="7">
    <location>
        <begin position="295"/>
        <end position="313"/>
    </location>
</feature>
<evidence type="ECO:0000256" key="3">
    <source>
        <dbReference type="ARBA" id="ARBA00022448"/>
    </source>
</evidence>
<name>A0A4Y9ZN31_9AGAM</name>
<evidence type="ECO:0000256" key="1">
    <source>
        <dbReference type="ARBA" id="ARBA00004141"/>
    </source>
</evidence>
<comment type="caution">
    <text evidence="7">Lacks conserved residue(s) required for the propagation of feature annotation.</text>
</comment>
<feature type="transmembrane region" description="Helical" evidence="7">
    <location>
        <begin position="193"/>
        <end position="213"/>
    </location>
</feature>
<feature type="transmembrane region" description="Helical" evidence="7">
    <location>
        <begin position="263"/>
        <end position="283"/>
    </location>
</feature>
<dbReference type="InterPro" id="IPR009716">
    <property type="entry name" value="Ferroportin-1"/>
</dbReference>
<evidence type="ECO:0000313" key="9">
    <source>
        <dbReference type="Proteomes" id="UP000298061"/>
    </source>
</evidence>
<comment type="function">
    <text evidence="7">May be involved in iron transport and iron homeostasis.</text>
</comment>
<keyword evidence="6 7" id="KW-0472">Membrane</keyword>
<sequence>MIAREGYVGHGQAIPRGLQDTGQNGSLQKASIMAAVIVLGVGERLSAVGNMMVMERDWVPTLASTTSTPSLHVLNAAMRRIDLVCKLVAPLFVSALTLALRSIKLTAVIIAGMNAASVAVEWVAAHRVWKANARLRTPKLAPALGEGTASSNDGALREKFRHWGSGMAFFFSSDVCIPSLSLALLYFSVLSFSASMITYLLAVNFALSTITIARTCSTLVEVSATAVMPFGVKFMESRHQQQQRRPESDAPDRELSPAAVQRMGLWGLWIQLLCLLPVTHAFFSLSPASAPSSLQAVQLFAFLALSRMGLWTYDLAVQTLVQTRVPPNRRGEFSGVEVGFVSACELAQWVATAVWNKPEEFRYLGAAGSGVVALAVAAYTTWMWRQRGHLVHWEKVTGCKC</sequence>
<keyword evidence="7" id="KW-0406">Ion transport</keyword>
<evidence type="ECO:0000256" key="4">
    <source>
        <dbReference type="ARBA" id="ARBA00022692"/>
    </source>
</evidence>
<dbReference type="EMBL" id="SFCI01001657">
    <property type="protein sequence ID" value="TFY75251.1"/>
    <property type="molecule type" value="Genomic_DNA"/>
</dbReference>
<keyword evidence="5 7" id="KW-1133">Transmembrane helix</keyword>
<dbReference type="GO" id="GO:0005381">
    <property type="term" value="F:iron ion transmembrane transporter activity"/>
    <property type="evidence" value="ECO:0007669"/>
    <property type="project" value="UniProtKB-UniRule"/>
</dbReference>
<dbReference type="PANTHER" id="PTHR11660">
    <property type="entry name" value="SOLUTE CARRIER FAMILY 40 MEMBER"/>
    <property type="match status" value="1"/>
</dbReference>
<comment type="similarity">
    <text evidence="2 7">Belongs to the ferroportin (FP) (TC 2.A.100) family. SLC40A subfamily.</text>
</comment>
<dbReference type="Proteomes" id="UP000298061">
    <property type="component" value="Unassembled WGS sequence"/>
</dbReference>
<evidence type="ECO:0000256" key="7">
    <source>
        <dbReference type="RuleBase" id="RU365065"/>
    </source>
</evidence>
<organism evidence="8 9">
    <name type="scientific">Hericium alpestre</name>
    <dbReference type="NCBI Taxonomy" id="135208"/>
    <lineage>
        <taxon>Eukaryota</taxon>
        <taxon>Fungi</taxon>
        <taxon>Dikarya</taxon>
        <taxon>Basidiomycota</taxon>
        <taxon>Agaricomycotina</taxon>
        <taxon>Agaricomycetes</taxon>
        <taxon>Russulales</taxon>
        <taxon>Hericiaceae</taxon>
        <taxon>Hericium</taxon>
    </lineage>
</organism>
<dbReference type="Pfam" id="PF06963">
    <property type="entry name" value="FPN1"/>
    <property type="match status" value="2"/>
</dbReference>
<dbReference type="SUPFAM" id="SSF103473">
    <property type="entry name" value="MFS general substrate transporter"/>
    <property type="match status" value="1"/>
</dbReference>
<proteinExistence type="inferred from homology"/>
<dbReference type="OrthoDB" id="648861at2759"/>
<keyword evidence="3 7" id="KW-0813">Transport</keyword>
<gene>
    <name evidence="8" type="ORF">EWM64_g8761</name>
</gene>
<comment type="caution">
    <text evidence="8">The sequence shown here is derived from an EMBL/GenBank/DDBJ whole genome shotgun (WGS) entry which is preliminary data.</text>
</comment>
<accession>A0A4Y9ZN31</accession>
<comment type="subcellular location">
    <subcellularLocation>
        <location evidence="1 7">Membrane</location>
        <topology evidence="1 7">Multi-pass membrane protein</topology>
    </subcellularLocation>
</comment>
<keyword evidence="9" id="KW-1185">Reference proteome</keyword>
<dbReference type="GO" id="GO:0016020">
    <property type="term" value="C:membrane"/>
    <property type="evidence" value="ECO:0007669"/>
    <property type="project" value="UniProtKB-SubCell"/>
</dbReference>
<dbReference type="InterPro" id="IPR036259">
    <property type="entry name" value="MFS_trans_sf"/>
</dbReference>